<protein>
    <recommendedName>
        <fullName evidence="4">FYVE-type domain-containing protein</fullName>
    </recommendedName>
</protein>
<dbReference type="Gene3D" id="3.30.40.10">
    <property type="entry name" value="Zinc/RING finger domain, C3HC4 (zinc finger)"/>
    <property type="match status" value="1"/>
</dbReference>
<dbReference type="VEuPathDB" id="TriTrypDB:TcBrA4_0015450"/>
<dbReference type="AlphaFoldDB" id="A0A2V2UFX2"/>
<evidence type="ECO:0000313" key="2">
    <source>
        <dbReference type="EMBL" id="PWU83115.1"/>
    </source>
</evidence>
<dbReference type="EMBL" id="PRFA01000391">
    <property type="protein sequence ID" value="PWU83115.1"/>
    <property type="molecule type" value="Genomic_DNA"/>
</dbReference>
<feature type="compositionally biased region" description="Basic and acidic residues" evidence="1">
    <location>
        <begin position="10"/>
        <end position="22"/>
    </location>
</feature>
<name>A0A2V2UFX2_TRYCR</name>
<feature type="region of interest" description="Disordered" evidence="1">
    <location>
        <begin position="1"/>
        <end position="22"/>
    </location>
</feature>
<dbReference type="VEuPathDB" id="TriTrypDB:TcCLB.507711.130"/>
<dbReference type="VEuPathDB" id="TriTrypDB:TCDM_14275"/>
<dbReference type="OrthoDB" id="256733at2759"/>
<comment type="caution">
    <text evidence="2">The sequence shown here is derived from an EMBL/GenBank/DDBJ whole genome shotgun (WGS) entry which is preliminary data.</text>
</comment>
<dbReference type="VEuPathDB" id="TriTrypDB:TcCL_ESM02776"/>
<reference evidence="2 3" key="1">
    <citation type="journal article" date="2018" name="Microb. Genom.">
        <title>Expanding an expanded genome: long-read sequencing of Trypanosoma cruzi.</title>
        <authorList>
            <person name="Berna L."/>
            <person name="Rodriguez M."/>
            <person name="Chiribao M.L."/>
            <person name="Parodi-Talice A."/>
            <person name="Pita S."/>
            <person name="Rijo G."/>
            <person name="Alvarez-Valin F."/>
            <person name="Robello C."/>
        </authorList>
    </citation>
    <scope>NUCLEOTIDE SEQUENCE [LARGE SCALE GENOMIC DNA]</scope>
    <source>
        <strain evidence="2 3">Dm28c</strain>
    </source>
</reference>
<dbReference type="VEuPathDB" id="TriTrypDB:BCY84_06379"/>
<dbReference type="SUPFAM" id="SSF57903">
    <property type="entry name" value="FYVE/PHD zinc finger"/>
    <property type="match status" value="1"/>
</dbReference>
<accession>A0A2V2UFX2</accession>
<dbReference type="VEuPathDB" id="TriTrypDB:C3747_60g1149c"/>
<gene>
    <name evidence="2" type="ORF">C4B63_391g60c</name>
</gene>
<dbReference type="InterPro" id="IPR013083">
    <property type="entry name" value="Znf_RING/FYVE/PHD"/>
</dbReference>
<proteinExistence type="predicted"/>
<evidence type="ECO:0000256" key="1">
    <source>
        <dbReference type="SAM" id="MobiDB-lite"/>
    </source>
</evidence>
<dbReference type="VEuPathDB" id="TriTrypDB:C4B63_391g60c"/>
<evidence type="ECO:0000313" key="3">
    <source>
        <dbReference type="Proteomes" id="UP000246121"/>
    </source>
</evidence>
<dbReference type="VEuPathDB" id="TriTrypDB:TcG_06459"/>
<sequence>MGQLLSFNATHEEVPEDVKEKVEPIEYTPASEENRPQGDRFCANCGEPYFYYFTPSTNCNWCGGQFCTRCCPNRHLLGGKPGCPECTRKAYLIKRKELLDDHLASLRKKGERPAEVNFALEC</sequence>
<dbReference type="Proteomes" id="UP000246121">
    <property type="component" value="Unassembled WGS sequence"/>
</dbReference>
<evidence type="ECO:0008006" key="4">
    <source>
        <dbReference type="Google" id="ProtNLM"/>
    </source>
</evidence>
<organism evidence="2 3">
    <name type="scientific">Trypanosoma cruzi</name>
    <dbReference type="NCBI Taxonomy" id="5693"/>
    <lineage>
        <taxon>Eukaryota</taxon>
        <taxon>Discoba</taxon>
        <taxon>Euglenozoa</taxon>
        <taxon>Kinetoplastea</taxon>
        <taxon>Metakinetoplastina</taxon>
        <taxon>Trypanosomatida</taxon>
        <taxon>Trypanosomatidae</taxon>
        <taxon>Trypanosoma</taxon>
        <taxon>Schizotrypanum</taxon>
    </lineage>
</organism>
<dbReference type="InterPro" id="IPR011011">
    <property type="entry name" value="Znf_FYVE_PHD"/>
</dbReference>
<dbReference type="VEuPathDB" id="TriTrypDB:TcCLB.509641.10"/>